<feature type="compositionally biased region" description="Basic and acidic residues" evidence="1">
    <location>
        <begin position="196"/>
        <end position="208"/>
    </location>
</feature>
<sequence>MTLRKKQRGFGLIEVLIAALVIGLGIAALTRLQGDFLKATSSTSQREVALKLAHAKLDDLRSFSFDDGVGGFDFADIANNAGGRSDELTAGTNVVYKSHNFALSWQVTDYKLEGGAYVATTDPADTVEQKAIVVNVSWTDANGRSQTLSLPYTLSPTNPDTGTASSGGAAGLAGDSPTVAHQDAAAPDVIDIDLGDGSKRETSKPLPEVESKDGIVLVQFDSINFDNGDDQKIVQEDNLTVSCNCEKSLTSADTNNPVQLKWADSELYWEQIGTSVKPTGTSLATGTSQAVALCNRCCADHFDAGSGGADRLENHYSYDSGRWGNKRYYLDGDAFREANAGDAYLEACRLMRINGHYVLMPDWQQVNQEVMTRNHLASTATVAEYQTRVETILKDFASQSKNYETDPEDYEYAASTANFPQRSIIISPFTSTRTQFMGRAIYVDPIENYGDSPSSMPLNAYPFHEINNTLLADWALYDCGSSSFNASASDPTSSCTLCTKSTDDYDCGDVAISNQPVAGSKSAVADADYYQGYYSRGELTYNTSASGNFIVKVTSRKSNSGVTGTGPISQYDADTVFERFIGVAFDADGEDGGDGSGTALTVGGRIFCYTAALDNKTGAFEGWTSCDKKTFSASVTSSIGDCPDQPVLQGSATPSFGCVLPADWIADDGVDNDLTFAGSGATFTPSVISEVDLAGTADKEKLCVVMISGAIPADASEIPNCSYDSGKK</sequence>
<accession>E1STQ9</accession>
<dbReference type="KEGG" id="fbl:Fbal_1969"/>
<dbReference type="InterPro" id="IPR012902">
    <property type="entry name" value="N_methyl_site"/>
</dbReference>
<dbReference type="OrthoDB" id="6019428at2"/>
<organism evidence="3 4">
    <name type="scientific">Ferrimonas balearica (strain DSM 9799 / CCM 4581 / KCTC 23876 / PAT)</name>
    <dbReference type="NCBI Taxonomy" id="550540"/>
    <lineage>
        <taxon>Bacteria</taxon>
        <taxon>Pseudomonadati</taxon>
        <taxon>Pseudomonadota</taxon>
        <taxon>Gammaproteobacteria</taxon>
        <taxon>Alteromonadales</taxon>
        <taxon>Ferrimonadaceae</taxon>
        <taxon>Ferrimonas</taxon>
    </lineage>
</organism>
<feature type="transmembrane region" description="Helical" evidence="2">
    <location>
        <begin position="12"/>
        <end position="32"/>
    </location>
</feature>
<dbReference type="RefSeq" id="WP_013345478.1">
    <property type="nucleotide sequence ID" value="NC_014541.1"/>
</dbReference>
<reference evidence="3 4" key="1">
    <citation type="journal article" date="2010" name="Stand. Genomic Sci.">
        <title>Complete genome sequence of Ferrimonas balearica type strain (PAT).</title>
        <authorList>
            <person name="Nolan M."/>
            <person name="Sikorski J."/>
            <person name="Davenport K."/>
            <person name="Lucas S."/>
            <person name="Glavina Del Rio T."/>
            <person name="Tice H."/>
            <person name="Cheng J."/>
            <person name="Goodwin L."/>
            <person name="Pitluck S."/>
            <person name="Liolios K."/>
            <person name="Ivanova N."/>
            <person name="Mavromatis K."/>
            <person name="Ovchinnikova G."/>
            <person name="Pati A."/>
            <person name="Chen A."/>
            <person name="Palaniappan K."/>
            <person name="Land M."/>
            <person name="Hauser L."/>
            <person name="Chang Y."/>
            <person name="Jeffries C."/>
            <person name="Tapia R."/>
            <person name="Brettin T."/>
            <person name="Detter J."/>
            <person name="Han C."/>
            <person name="Yasawong M."/>
            <person name="Rohde M."/>
            <person name="Tindall B."/>
            <person name="Goker M."/>
            <person name="Woyke T."/>
            <person name="Bristow J."/>
            <person name="Eisen J."/>
            <person name="Markowitz V."/>
            <person name="Hugenholtz P."/>
            <person name="Kyrpides N."/>
            <person name="Klenk H."/>
            <person name="Lapidus A."/>
        </authorList>
    </citation>
    <scope>NUCLEOTIDE SEQUENCE [LARGE SCALE GENOMIC DNA]</scope>
    <source>
        <strain evidence="4">DSM 9799 / CCM 4581 / KCTC 23876 / PAT</strain>
    </source>
</reference>
<feature type="compositionally biased region" description="Polar residues" evidence="1">
    <location>
        <begin position="151"/>
        <end position="160"/>
    </location>
</feature>
<dbReference type="Proteomes" id="UP000006683">
    <property type="component" value="Chromosome"/>
</dbReference>
<keyword evidence="4" id="KW-1185">Reference proteome</keyword>
<dbReference type="eggNOG" id="COG4967">
    <property type="taxonomic scope" value="Bacteria"/>
</dbReference>
<feature type="region of interest" description="Disordered" evidence="1">
    <location>
        <begin position="189"/>
        <end position="208"/>
    </location>
</feature>
<dbReference type="HOGENOM" id="CLU_404823_0_0_6"/>
<gene>
    <name evidence="3" type="ordered locus">Fbal_1969</name>
</gene>
<feature type="region of interest" description="Disordered" evidence="1">
    <location>
        <begin position="151"/>
        <end position="179"/>
    </location>
</feature>
<dbReference type="Pfam" id="PF07963">
    <property type="entry name" value="N_methyl"/>
    <property type="match status" value="1"/>
</dbReference>
<dbReference type="STRING" id="550540.Fbal_1969"/>
<dbReference type="GeneID" id="67182180"/>
<evidence type="ECO:0000313" key="4">
    <source>
        <dbReference type="Proteomes" id="UP000006683"/>
    </source>
</evidence>
<keyword evidence="2" id="KW-0472">Membrane</keyword>
<dbReference type="NCBIfam" id="TIGR02532">
    <property type="entry name" value="IV_pilin_GFxxxE"/>
    <property type="match status" value="1"/>
</dbReference>
<dbReference type="AlphaFoldDB" id="E1STQ9"/>
<name>E1STQ9_FERBD</name>
<keyword evidence="2" id="KW-0812">Transmembrane</keyword>
<evidence type="ECO:0000256" key="2">
    <source>
        <dbReference type="SAM" id="Phobius"/>
    </source>
</evidence>
<evidence type="ECO:0000256" key="1">
    <source>
        <dbReference type="SAM" id="MobiDB-lite"/>
    </source>
</evidence>
<proteinExistence type="predicted"/>
<protein>
    <recommendedName>
        <fullName evidence="5">Prepilin-type N-terminal cleavage/methylation domain-containing protein</fullName>
    </recommendedName>
</protein>
<keyword evidence="2" id="KW-1133">Transmembrane helix</keyword>
<evidence type="ECO:0008006" key="5">
    <source>
        <dbReference type="Google" id="ProtNLM"/>
    </source>
</evidence>
<dbReference type="EMBL" id="CP002209">
    <property type="protein sequence ID" value="ADN76172.1"/>
    <property type="molecule type" value="Genomic_DNA"/>
</dbReference>
<evidence type="ECO:0000313" key="3">
    <source>
        <dbReference type="EMBL" id="ADN76172.1"/>
    </source>
</evidence>